<comment type="caution">
    <text evidence="1">The sequence shown here is derived from an EMBL/GenBank/DDBJ whole genome shotgun (WGS) entry which is preliminary data.</text>
</comment>
<dbReference type="RefSeq" id="WP_045030167.1">
    <property type="nucleotide sequence ID" value="NZ_JRHC01000002.1"/>
</dbReference>
<evidence type="ECO:0000313" key="1">
    <source>
        <dbReference type="EMBL" id="KJF43572.1"/>
    </source>
</evidence>
<dbReference type="Gene3D" id="2.30.180.10">
    <property type="entry name" value="FAS1 domain"/>
    <property type="match status" value="1"/>
</dbReference>
<dbReference type="STRING" id="1544798.LH29_10640"/>
<proteinExistence type="predicted"/>
<dbReference type="EMBL" id="JRHC01000002">
    <property type="protein sequence ID" value="KJF43572.1"/>
    <property type="molecule type" value="Genomic_DNA"/>
</dbReference>
<accession>A0A0D8J9J2</accession>
<keyword evidence="2" id="KW-1185">Reference proteome</keyword>
<dbReference type="Proteomes" id="UP000032544">
    <property type="component" value="Unassembled WGS sequence"/>
</dbReference>
<protein>
    <submittedName>
        <fullName evidence="1">Uncharacterized protein</fullName>
    </submittedName>
</protein>
<reference evidence="1 2" key="1">
    <citation type="submission" date="2014-09" db="EMBL/GenBank/DDBJ databases">
        <title>Draft Genome Sequence of Draconibacterium sp. JN14CK-3.</title>
        <authorList>
            <person name="Dong C."/>
            <person name="Lai Q."/>
            <person name="Shao Z."/>
        </authorList>
    </citation>
    <scope>NUCLEOTIDE SEQUENCE [LARGE SCALE GENOMIC DNA]</scope>
    <source>
        <strain evidence="1 2">JN14CK-3</strain>
    </source>
</reference>
<dbReference type="SUPFAM" id="SSF82153">
    <property type="entry name" value="FAS1 domain"/>
    <property type="match status" value="1"/>
</dbReference>
<dbReference type="OrthoDB" id="1032410at2"/>
<name>A0A0D8J9J2_9BACT</name>
<dbReference type="AlphaFoldDB" id="A0A0D8J9J2"/>
<sequence>MKKIRNYFKYAIFFFSATVIFTSCELVGLEFQVPYKYDYEAGTYSNETNMTAWEFIQSRPDLFSVLKEGIEYTGLQSNYEQPDCTYLLLTDAAFSESTSNYFETHSFPDPNDTSVIIIPQTLKLYSQDQVKELLLYHTVKGAWTWSNLPASATWYDTFATADTAKVNMYLLKSRNANIVFNNFEGHYIQELKARTTNLKTSDGSYMHVMDSWLDRPTKLQLR</sequence>
<dbReference type="PROSITE" id="PS51257">
    <property type="entry name" value="PROKAR_LIPOPROTEIN"/>
    <property type="match status" value="1"/>
</dbReference>
<gene>
    <name evidence="1" type="ORF">LH29_10640</name>
</gene>
<organism evidence="1 2">
    <name type="scientific">Draconibacterium sediminis</name>
    <dbReference type="NCBI Taxonomy" id="1544798"/>
    <lineage>
        <taxon>Bacteria</taxon>
        <taxon>Pseudomonadati</taxon>
        <taxon>Bacteroidota</taxon>
        <taxon>Bacteroidia</taxon>
        <taxon>Marinilabiliales</taxon>
        <taxon>Prolixibacteraceae</taxon>
        <taxon>Draconibacterium</taxon>
    </lineage>
</organism>
<dbReference type="PATRIC" id="fig|1544798.3.peg.2280"/>
<dbReference type="InterPro" id="IPR036378">
    <property type="entry name" value="FAS1_dom_sf"/>
</dbReference>
<evidence type="ECO:0000313" key="2">
    <source>
        <dbReference type="Proteomes" id="UP000032544"/>
    </source>
</evidence>